<comment type="similarity">
    <text evidence="2 3">Belongs to the cyclophilin-type PPIase family.</text>
</comment>
<dbReference type="PRINTS" id="PR00153">
    <property type="entry name" value="CSAPPISMRASE"/>
</dbReference>
<dbReference type="PANTHER" id="PTHR45625:SF16">
    <property type="entry name" value="PEPTIDYL-PROLYL CIS-TRANS ISOMERASE"/>
    <property type="match status" value="1"/>
</dbReference>
<dbReference type="PIRSF" id="PIRSF001467">
    <property type="entry name" value="Peptidylpro_ismrse"/>
    <property type="match status" value="1"/>
</dbReference>
<dbReference type="InterPro" id="IPR020892">
    <property type="entry name" value="Cyclophilin-type_PPIase_CS"/>
</dbReference>
<dbReference type="Proteomes" id="UP000177939">
    <property type="component" value="Unassembled WGS sequence"/>
</dbReference>
<dbReference type="InterPro" id="IPR044666">
    <property type="entry name" value="Cyclophilin_A-like"/>
</dbReference>
<evidence type="ECO:0000256" key="1">
    <source>
        <dbReference type="ARBA" id="ARBA00002388"/>
    </source>
</evidence>
<dbReference type="Pfam" id="PF00160">
    <property type="entry name" value="Pro_isomerase"/>
    <property type="match status" value="1"/>
</dbReference>
<proteinExistence type="inferred from homology"/>
<dbReference type="CDD" id="cd00317">
    <property type="entry name" value="cyclophilin"/>
    <property type="match status" value="1"/>
</dbReference>
<dbReference type="PROSITE" id="PS00170">
    <property type="entry name" value="CSA_PPIASE_1"/>
    <property type="match status" value="1"/>
</dbReference>
<comment type="caution">
    <text evidence="5">The sequence shown here is derived from an EMBL/GenBank/DDBJ whole genome shotgun (WGS) entry which is preliminary data.</text>
</comment>
<sequence length="171" mass="18868">MQLKNLADKYDQALIRTNVGDIKVQFYTMDAPLSVNNFLNLAEEGFYNSTMFHRVIKDFMIQGGDPNSRDSDWSNDGTGGPGYQFKDEINAHKLVRGSLAMANSGPDTNGSQFFIVTADETPWLDGKHTNFGYVTDGMDVVDEISAAAVNENAHPLKDIIVEDVQLLNSAD</sequence>
<accession>A0A1F5TLI5</accession>
<keyword evidence="3" id="KW-0413">Isomerase</keyword>
<protein>
    <recommendedName>
        <fullName evidence="3">Peptidyl-prolyl cis-trans isomerase</fullName>
        <shortName evidence="3">PPIase</shortName>
        <ecNumber evidence="3">5.2.1.8</ecNumber>
    </recommendedName>
</protein>
<dbReference type="EC" id="5.2.1.8" evidence="3"/>
<reference evidence="5 6" key="1">
    <citation type="journal article" date="2016" name="Nat. Commun.">
        <title>Thousands of microbial genomes shed light on interconnected biogeochemical processes in an aquifer system.</title>
        <authorList>
            <person name="Anantharaman K."/>
            <person name="Brown C.T."/>
            <person name="Hug L.A."/>
            <person name="Sharon I."/>
            <person name="Castelle C.J."/>
            <person name="Probst A.J."/>
            <person name="Thomas B.C."/>
            <person name="Singh A."/>
            <person name="Wilkins M.J."/>
            <person name="Karaoz U."/>
            <person name="Brodie E.L."/>
            <person name="Williams K.H."/>
            <person name="Hubbard S.S."/>
            <person name="Banfield J.F."/>
        </authorList>
    </citation>
    <scope>NUCLEOTIDE SEQUENCE [LARGE SCALE GENOMIC DNA]</scope>
</reference>
<gene>
    <name evidence="5" type="ORF">A2477_01310</name>
</gene>
<evidence type="ECO:0000259" key="4">
    <source>
        <dbReference type="PROSITE" id="PS50072"/>
    </source>
</evidence>
<dbReference type="GO" id="GO:0003755">
    <property type="term" value="F:peptidyl-prolyl cis-trans isomerase activity"/>
    <property type="evidence" value="ECO:0007669"/>
    <property type="project" value="UniProtKB-UniRule"/>
</dbReference>
<dbReference type="SUPFAM" id="SSF50891">
    <property type="entry name" value="Cyclophilin-like"/>
    <property type="match status" value="1"/>
</dbReference>
<dbReference type="InterPro" id="IPR024936">
    <property type="entry name" value="Cyclophilin-type_PPIase"/>
</dbReference>
<comment type="function">
    <text evidence="1 3">PPIases accelerate the folding of proteins. It catalyzes the cis-trans isomerization of proline imidic peptide bonds in oligopeptides.</text>
</comment>
<comment type="catalytic activity">
    <reaction evidence="3">
        <text>[protein]-peptidylproline (omega=180) = [protein]-peptidylproline (omega=0)</text>
        <dbReference type="Rhea" id="RHEA:16237"/>
        <dbReference type="Rhea" id="RHEA-COMP:10747"/>
        <dbReference type="Rhea" id="RHEA-COMP:10748"/>
        <dbReference type="ChEBI" id="CHEBI:83833"/>
        <dbReference type="ChEBI" id="CHEBI:83834"/>
        <dbReference type="EC" id="5.2.1.8"/>
    </reaction>
</comment>
<dbReference type="InterPro" id="IPR029000">
    <property type="entry name" value="Cyclophilin-like_dom_sf"/>
</dbReference>
<dbReference type="PANTHER" id="PTHR45625">
    <property type="entry name" value="PEPTIDYL-PROLYL CIS-TRANS ISOMERASE-RELATED"/>
    <property type="match status" value="1"/>
</dbReference>
<organism evidence="5 6">
    <name type="scientific">Candidatus Falkowbacteria bacterium RIFOXYC2_FULL_47_12</name>
    <dbReference type="NCBI Taxonomy" id="1798004"/>
    <lineage>
        <taxon>Bacteria</taxon>
        <taxon>Candidatus Falkowiibacteriota</taxon>
    </lineage>
</organism>
<dbReference type="AlphaFoldDB" id="A0A1F5TLI5"/>
<evidence type="ECO:0000313" key="6">
    <source>
        <dbReference type="Proteomes" id="UP000177939"/>
    </source>
</evidence>
<dbReference type="PROSITE" id="PS50072">
    <property type="entry name" value="CSA_PPIASE_2"/>
    <property type="match status" value="1"/>
</dbReference>
<evidence type="ECO:0000313" key="5">
    <source>
        <dbReference type="EMBL" id="OGF39793.1"/>
    </source>
</evidence>
<dbReference type="InterPro" id="IPR002130">
    <property type="entry name" value="Cyclophilin-type_PPIase_dom"/>
</dbReference>
<evidence type="ECO:0000256" key="3">
    <source>
        <dbReference type="RuleBase" id="RU363019"/>
    </source>
</evidence>
<dbReference type="GO" id="GO:0006457">
    <property type="term" value="P:protein folding"/>
    <property type="evidence" value="ECO:0007669"/>
    <property type="project" value="InterPro"/>
</dbReference>
<evidence type="ECO:0000256" key="2">
    <source>
        <dbReference type="ARBA" id="ARBA00007365"/>
    </source>
</evidence>
<feature type="domain" description="PPIase cyclophilin-type" evidence="4">
    <location>
        <begin position="9"/>
        <end position="166"/>
    </location>
</feature>
<dbReference type="EMBL" id="MFGL01000037">
    <property type="protein sequence ID" value="OGF39793.1"/>
    <property type="molecule type" value="Genomic_DNA"/>
</dbReference>
<dbReference type="Gene3D" id="2.40.100.10">
    <property type="entry name" value="Cyclophilin-like"/>
    <property type="match status" value="1"/>
</dbReference>
<name>A0A1F5TLI5_9BACT</name>
<keyword evidence="3" id="KW-0697">Rotamase</keyword>